<proteinExistence type="predicted"/>
<dbReference type="EMBL" id="JAKIJS010000001">
    <property type="protein sequence ID" value="MCF6136585.1"/>
    <property type="molecule type" value="Genomic_DNA"/>
</dbReference>
<evidence type="ECO:0000313" key="1">
    <source>
        <dbReference type="EMBL" id="MCF6136585.1"/>
    </source>
</evidence>
<organism evidence="1 2">
    <name type="scientific">Pseudalkalibacillus berkeleyi</name>
    <dbReference type="NCBI Taxonomy" id="1069813"/>
    <lineage>
        <taxon>Bacteria</taxon>
        <taxon>Bacillati</taxon>
        <taxon>Bacillota</taxon>
        <taxon>Bacilli</taxon>
        <taxon>Bacillales</taxon>
        <taxon>Fictibacillaceae</taxon>
        <taxon>Pseudalkalibacillus</taxon>
    </lineage>
</organism>
<reference evidence="1 2" key="1">
    <citation type="submission" date="2022-01" db="EMBL/GenBank/DDBJ databases">
        <title>Alkalihalobacillus sp. EGI L200015, a novel bacterium isolated from a salt lake sediment.</title>
        <authorList>
            <person name="Gao L."/>
            <person name="Fang B.-Z."/>
            <person name="Li W.-J."/>
        </authorList>
    </citation>
    <scope>NUCLEOTIDE SEQUENCE [LARGE SCALE GENOMIC DNA]</scope>
    <source>
        <strain evidence="1 2">KCTC 12718</strain>
    </source>
</reference>
<protein>
    <recommendedName>
        <fullName evidence="3">DUF3887 domain-containing protein</fullName>
    </recommendedName>
</protein>
<gene>
    <name evidence="1" type="ORF">L2716_02505</name>
</gene>
<dbReference type="Proteomes" id="UP001649381">
    <property type="component" value="Unassembled WGS sequence"/>
</dbReference>
<evidence type="ECO:0000313" key="2">
    <source>
        <dbReference type="Proteomes" id="UP001649381"/>
    </source>
</evidence>
<name>A0ABS9GYX7_9BACL</name>
<dbReference type="RefSeq" id="WP_236331462.1">
    <property type="nucleotide sequence ID" value="NZ_JAKIJS010000001.1"/>
</dbReference>
<evidence type="ECO:0008006" key="3">
    <source>
        <dbReference type="Google" id="ProtNLM"/>
    </source>
</evidence>
<dbReference type="PROSITE" id="PS51257">
    <property type="entry name" value="PROKAR_LIPOPROTEIN"/>
    <property type="match status" value="1"/>
</dbReference>
<keyword evidence="2" id="KW-1185">Reference proteome</keyword>
<comment type="caution">
    <text evidence="1">The sequence shown here is derived from an EMBL/GenBank/DDBJ whole genome shotgun (WGS) entry which is preliminary data.</text>
</comment>
<accession>A0ABS9GYX7</accession>
<sequence length="125" mass="14300">MKRALIILMLVALLGCSGEEVMQPDTPVKASTLMKHSMDIQNYEAFQRLFFEEAKGTISKEEFEKLGGLTAEATDYREHMLLTFSNGEMVLVEFAPKLEEKEDYQIVNVIPVPEDVKAFFNSYRK</sequence>